<proteinExistence type="predicted"/>
<feature type="domain" description="PAC" evidence="9">
    <location>
        <begin position="81"/>
        <end position="133"/>
    </location>
</feature>
<keyword evidence="2" id="KW-0808">Transferase</keyword>
<dbReference type="GeneID" id="5142877"/>
<dbReference type="InterPro" id="IPR036890">
    <property type="entry name" value="HATPase_C_sf"/>
</dbReference>
<dbReference type="InterPro" id="IPR005467">
    <property type="entry name" value="His_kinase_dom"/>
</dbReference>
<dbReference type="SUPFAM" id="SSF55874">
    <property type="entry name" value="ATPase domain of HSP90 chaperone/DNA topoisomerase II/histidine kinase"/>
    <property type="match status" value="1"/>
</dbReference>
<dbReference type="KEGG" id="rci:RCIX170"/>
<evidence type="ECO:0000259" key="9">
    <source>
        <dbReference type="PROSITE" id="PS50113"/>
    </source>
</evidence>
<dbReference type="PROSITE" id="PS50113">
    <property type="entry name" value="PAC"/>
    <property type="match status" value="1"/>
</dbReference>
<keyword evidence="5" id="KW-0067">ATP-binding</keyword>
<dbReference type="eggNOG" id="arCOG06516">
    <property type="taxonomic scope" value="Archaea"/>
</dbReference>
<feature type="domain" description="Histidine kinase" evidence="7">
    <location>
        <begin position="144"/>
        <end position="362"/>
    </location>
</feature>
<evidence type="ECO:0000256" key="4">
    <source>
        <dbReference type="ARBA" id="ARBA00022777"/>
    </source>
</evidence>
<dbReference type="InterPro" id="IPR004358">
    <property type="entry name" value="Sig_transdc_His_kin-like_C"/>
</dbReference>
<evidence type="ECO:0000256" key="3">
    <source>
        <dbReference type="ARBA" id="ARBA00022741"/>
    </source>
</evidence>
<keyword evidence="6" id="KW-0902">Two-component regulatory system</keyword>
<evidence type="ECO:0000256" key="5">
    <source>
        <dbReference type="ARBA" id="ARBA00022840"/>
    </source>
</evidence>
<dbReference type="CDD" id="cd00130">
    <property type="entry name" value="PAS"/>
    <property type="match status" value="1"/>
</dbReference>
<dbReference type="SUPFAM" id="SSF55785">
    <property type="entry name" value="PYP-like sensor domain (PAS domain)"/>
    <property type="match status" value="1"/>
</dbReference>
<dbReference type="InterPro" id="IPR000014">
    <property type="entry name" value="PAS"/>
</dbReference>
<evidence type="ECO:0000313" key="11">
    <source>
        <dbReference type="Proteomes" id="UP000000663"/>
    </source>
</evidence>
<dbReference type="GO" id="GO:0016301">
    <property type="term" value="F:kinase activity"/>
    <property type="evidence" value="ECO:0007669"/>
    <property type="project" value="UniProtKB-KW"/>
</dbReference>
<reference evidence="10 11" key="1">
    <citation type="journal article" date="2006" name="Science">
        <title>Genome of rice cluster I archaea -- the key methane producers in the rice rhizosphere.</title>
        <authorList>
            <person name="Erkel C."/>
            <person name="Kube M."/>
            <person name="Reinhardt R."/>
            <person name="Liesack W."/>
        </authorList>
    </citation>
    <scope>NUCLEOTIDE SEQUENCE [LARGE SCALE GENOMIC DNA]</scope>
    <source>
        <strain evidence="11">DSM 22066 / NBRC 105507 / MRE50</strain>
    </source>
</reference>
<evidence type="ECO:0000256" key="6">
    <source>
        <dbReference type="ARBA" id="ARBA00023012"/>
    </source>
</evidence>
<dbReference type="Gene3D" id="3.30.450.20">
    <property type="entry name" value="PAS domain"/>
    <property type="match status" value="1"/>
</dbReference>
<dbReference type="PRINTS" id="PR00344">
    <property type="entry name" value="BCTRLSENSOR"/>
</dbReference>
<dbReference type="SMART" id="SM00091">
    <property type="entry name" value="PAS"/>
    <property type="match status" value="1"/>
</dbReference>
<keyword evidence="4 10" id="KW-0418">Kinase</keyword>
<dbReference type="GO" id="GO:0000160">
    <property type="term" value="P:phosphorelay signal transduction system"/>
    <property type="evidence" value="ECO:0007669"/>
    <property type="project" value="UniProtKB-KW"/>
</dbReference>
<dbReference type="EMBL" id="AM114193">
    <property type="protein sequence ID" value="CAJ35658.1"/>
    <property type="molecule type" value="Genomic_DNA"/>
</dbReference>
<organism evidence="10 11">
    <name type="scientific">Methanocella arvoryzae (strain DSM 22066 / NBRC 105507 / MRE50)</name>
    <dbReference type="NCBI Taxonomy" id="351160"/>
    <lineage>
        <taxon>Archaea</taxon>
        <taxon>Methanobacteriati</taxon>
        <taxon>Methanobacteriota</taxon>
        <taxon>Stenosarchaea group</taxon>
        <taxon>Methanomicrobia</taxon>
        <taxon>Methanocellales</taxon>
        <taxon>Methanocellaceae</taxon>
        <taxon>Methanocella</taxon>
    </lineage>
</organism>
<evidence type="ECO:0000259" key="8">
    <source>
        <dbReference type="PROSITE" id="PS50112"/>
    </source>
</evidence>
<gene>
    <name evidence="10" type="ORF">RCIX170</name>
</gene>
<dbReference type="InterPro" id="IPR000700">
    <property type="entry name" value="PAS-assoc_C"/>
</dbReference>
<evidence type="ECO:0000313" key="10">
    <source>
        <dbReference type="EMBL" id="CAJ35658.1"/>
    </source>
</evidence>
<dbReference type="Pfam" id="PF13426">
    <property type="entry name" value="PAS_9"/>
    <property type="match status" value="1"/>
</dbReference>
<dbReference type="eggNOG" id="arCOG06192">
    <property type="taxonomic scope" value="Archaea"/>
</dbReference>
<keyword evidence="1" id="KW-0597">Phosphoprotein</keyword>
<evidence type="ECO:0000256" key="2">
    <source>
        <dbReference type="ARBA" id="ARBA00022679"/>
    </source>
</evidence>
<dbReference type="OrthoDB" id="3369at2157"/>
<protein>
    <submittedName>
        <fullName evidence="10">Predicted signal transduction histidine kinase</fullName>
    </submittedName>
</protein>
<dbReference type="PANTHER" id="PTHR43065">
    <property type="entry name" value="SENSOR HISTIDINE KINASE"/>
    <property type="match status" value="1"/>
</dbReference>
<evidence type="ECO:0000259" key="7">
    <source>
        <dbReference type="PROSITE" id="PS50109"/>
    </source>
</evidence>
<dbReference type="CDD" id="cd00075">
    <property type="entry name" value="HATPase"/>
    <property type="match status" value="1"/>
</dbReference>
<dbReference type="RefSeq" id="WP_012036839.1">
    <property type="nucleotide sequence ID" value="NC_009464.1"/>
</dbReference>
<dbReference type="InterPro" id="IPR035965">
    <property type="entry name" value="PAS-like_dom_sf"/>
</dbReference>
<dbReference type="NCBIfam" id="TIGR00229">
    <property type="entry name" value="sensory_box"/>
    <property type="match status" value="1"/>
</dbReference>
<dbReference type="Proteomes" id="UP000000663">
    <property type="component" value="Chromosome"/>
</dbReference>
<dbReference type="AlphaFoldDB" id="Q0W7I5"/>
<sequence length="362" mass="40834">MAGKEILYGNEETFKFVVDHILEIMIVMDTSHRITFVNKGFFRITGFAIEETVGKNITDFLVDARPGAIEELFHRLDEQPESPPILIRKKDGETIWVVVAQSGIRSDDGHLIGLLWSAADVRRLMETEDRLRKANERINLYLSLITHDMSNLNQIALSHLEYALSALALKEEEKKWISAPLDAIRRSSKLIQTMRTLQKIEVTSLKLVPLDLCRMISEVLPIYSHIPGRNIAINFVPGHDCMVLANELISQVFSNILDNAVKHSPPDRDLTIDIRVEHTKVKDQAYSMAIIEDNGPGIPDELKARLFRVPLSRGEHQVRGGLGLYLVGRLIESARGQIRVEDRVPGDHTKGTKFVIMLPAAN</sequence>
<dbReference type="Gene3D" id="3.30.565.10">
    <property type="entry name" value="Histidine kinase-like ATPase, C-terminal domain"/>
    <property type="match status" value="1"/>
</dbReference>
<dbReference type="InterPro" id="IPR003594">
    <property type="entry name" value="HATPase_dom"/>
</dbReference>
<evidence type="ECO:0000256" key="1">
    <source>
        <dbReference type="ARBA" id="ARBA00022553"/>
    </source>
</evidence>
<feature type="domain" description="PAS" evidence="8">
    <location>
        <begin position="10"/>
        <end position="61"/>
    </location>
</feature>
<dbReference type="SMART" id="SM00387">
    <property type="entry name" value="HATPase_c"/>
    <property type="match status" value="1"/>
</dbReference>
<name>Q0W7I5_METAR</name>
<accession>Q0W7I5</accession>
<keyword evidence="11" id="KW-1185">Reference proteome</keyword>
<dbReference type="PROSITE" id="PS50109">
    <property type="entry name" value="HIS_KIN"/>
    <property type="match status" value="1"/>
</dbReference>
<dbReference type="GO" id="GO:0005524">
    <property type="term" value="F:ATP binding"/>
    <property type="evidence" value="ECO:0007669"/>
    <property type="project" value="UniProtKB-KW"/>
</dbReference>
<dbReference type="STRING" id="351160.RCIX170"/>
<dbReference type="PROSITE" id="PS50112">
    <property type="entry name" value="PAS"/>
    <property type="match status" value="1"/>
</dbReference>
<dbReference type="PANTHER" id="PTHR43065:SF10">
    <property type="entry name" value="PEROXIDE STRESS-ACTIVATED HISTIDINE KINASE MAK3"/>
    <property type="match status" value="1"/>
</dbReference>
<dbReference type="Pfam" id="PF02518">
    <property type="entry name" value="HATPase_c"/>
    <property type="match status" value="1"/>
</dbReference>
<keyword evidence="3" id="KW-0547">Nucleotide-binding</keyword>